<accession>A0A6J7UHA0</accession>
<evidence type="ECO:0000313" key="2">
    <source>
        <dbReference type="EMBL" id="CAB4774769.1"/>
    </source>
</evidence>
<evidence type="ECO:0000256" key="1">
    <source>
        <dbReference type="SAM" id="MobiDB-lite"/>
    </source>
</evidence>
<dbReference type="InterPro" id="IPR021454">
    <property type="entry name" value="DUF3105"/>
</dbReference>
<name>A0A6J7UHA0_9ZZZZ</name>
<organism evidence="3">
    <name type="scientific">freshwater metagenome</name>
    <dbReference type="NCBI Taxonomy" id="449393"/>
    <lineage>
        <taxon>unclassified sequences</taxon>
        <taxon>metagenomes</taxon>
        <taxon>ecological metagenomes</taxon>
    </lineage>
</organism>
<evidence type="ECO:0000313" key="3">
    <source>
        <dbReference type="EMBL" id="CAB5065343.1"/>
    </source>
</evidence>
<dbReference type="EMBL" id="CAFBQP010000060">
    <property type="protein sequence ID" value="CAB5065343.1"/>
    <property type="molecule type" value="Genomic_DNA"/>
</dbReference>
<proteinExistence type="predicted"/>
<gene>
    <name evidence="2" type="ORF">UFOPK2806_02643</name>
    <name evidence="3" type="ORF">UFOPK4306_01568</name>
</gene>
<dbReference type="Pfam" id="PF11303">
    <property type="entry name" value="DUF3105"/>
    <property type="match status" value="1"/>
</dbReference>
<dbReference type="AlphaFoldDB" id="A0A6J7UHA0"/>
<dbReference type="EMBL" id="CAEZYY010000074">
    <property type="protein sequence ID" value="CAB4774769.1"/>
    <property type="molecule type" value="Genomic_DNA"/>
</dbReference>
<protein>
    <submittedName>
        <fullName evidence="3">Unannotated protein</fullName>
    </submittedName>
</protein>
<sequence>MRETGEVNRRLTLTFRCSAPAPALALALALALAAAVLTACGGSGSAGQSPTTVKAPADSVAAIPVDTQTPASVDNVSGGPPEGTKSYAGLLREHTSDPVAYGQVPPVGGPHSPTWQTCGYYDAPIQTERGVHSMEHGAVWITYSPDLAAGGVALLKGLVEGRTHVLVSPFVGLPSAVVASAWGQQLMLPSAEDARLAEFVSYFEQGPQTPEPGAPCE</sequence>
<feature type="region of interest" description="Disordered" evidence="1">
    <location>
        <begin position="67"/>
        <end position="86"/>
    </location>
</feature>
<reference evidence="3" key="1">
    <citation type="submission" date="2020-05" db="EMBL/GenBank/DDBJ databases">
        <authorList>
            <person name="Chiriac C."/>
            <person name="Salcher M."/>
            <person name="Ghai R."/>
            <person name="Kavagutti S V."/>
        </authorList>
    </citation>
    <scope>NUCLEOTIDE SEQUENCE</scope>
</reference>